<comment type="caution">
    <text evidence="1">The sequence shown here is derived from an EMBL/GenBank/DDBJ whole genome shotgun (WGS) entry which is preliminary data.</text>
</comment>
<proteinExistence type="predicted"/>
<protein>
    <submittedName>
        <fullName evidence="1">Uncharacterized protein</fullName>
    </submittedName>
</protein>
<dbReference type="AlphaFoldDB" id="G2J788"/>
<dbReference type="Proteomes" id="UP000054051">
    <property type="component" value="Unassembled WGS sequence"/>
</dbReference>
<keyword evidence="2" id="KW-1185">Reference proteome</keyword>
<evidence type="ECO:0000313" key="2">
    <source>
        <dbReference type="Proteomes" id="UP000054051"/>
    </source>
</evidence>
<dbReference type="RefSeq" id="WP_006681935.1">
    <property type="nucleotide sequence ID" value="NZ_CAFB01000011.1"/>
</dbReference>
<gene>
    <name evidence="1" type="ORF">CAGGBEG34_100021</name>
</gene>
<evidence type="ECO:0000313" key="1">
    <source>
        <dbReference type="EMBL" id="CCD28628.1"/>
    </source>
</evidence>
<sequence>MVDAVLGKTGGTENATVRKVPEIETWAVPLQDIYDNVAVRLDASHYNRETAVALQELQKSKSSLNPLSELADVRLQASLSVFGRKKRHMGCRM</sequence>
<name>G2J788_9BURK</name>
<dbReference type="EMBL" id="CAFB01000011">
    <property type="protein sequence ID" value="CCD28628.1"/>
    <property type="molecule type" value="Genomic_DNA"/>
</dbReference>
<accession>G2J788</accession>
<organism evidence="1 2">
    <name type="scientific">Candidatus Glomeribacter gigasporarum BEG34</name>
    <dbReference type="NCBI Taxonomy" id="1070319"/>
    <lineage>
        <taxon>Bacteria</taxon>
        <taxon>Pseudomonadati</taxon>
        <taxon>Pseudomonadota</taxon>
        <taxon>Betaproteobacteria</taxon>
        <taxon>Burkholderiales</taxon>
        <taxon>Burkholderiaceae</taxon>
        <taxon>Candidatus Glomeribacter</taxon>
    </lineage>
</organism>
<reference evidence="1 2" key="1">
    <citation type="submission" date="2011-08" db="EMBL/GenBank/DDBJ databases">
        <title>The genome of the obligate endobacterium of an arbuscular mycorrhizal fungus reveals an interphylum network of nutritional interactions.</title>
        <authorList>
            <person name="Ghignone S."/>
            <person name="Salvioli A."/>
            <person name="Anca I."/>
            <person name="Lumini E."/>
            <person name="Ortu G."/>
            <person name="Petiti L."/>
            <person name="Cruveiller S."/>
            <person name="Bianciotto V."/>
            <person name="Piffanelli P."/>
            <person name="Lanfranco L."/>
            <person name="Bonfante P."/>
        </authorList>
    </citation>
    <scope>NUCLEOTIDE SEQUENCE [LARGE SCALE GENOMIC DNA]</scope>
    <source>
        <strain evidence="1 2">BEG34</strain>
    </source>
</reference>